<evidence type="ECO:0000259" key="2">
    <source>
        <dbReference type="Pfam" id="PF08327"/>
    </source>
</evidence>
<evidence type="ECO:0000256" key="1">
    <source>
        <dbReference type="ARBA" id="ARBA00006817"/>
    </source>
</evidence>
<dbReference type="AlphaFoldDB" id="A0A848KNQ5"/>
<dbReference type="RefSeq" id="WP_170192347.1">
    <property type="nucleotide sequence ID" value="NZ_JABBNB010000001.1"/>
</dbReference>
<comment type="caution">
    <text evidence="3">The sequence shown here is derived from an EMBL/GenBank/DDBJ whole genome shotgun (WGS) entry which is preliminary data.</text>
</comment>
<dbReference type="SUPFAM" id="SSF55961">
    <property type="entry name" value="Bet v1-like"/>
    <property type="match status" value="1"/>
</dbReference>
<sequence length="161" mass="18343">MTDGSRVLVALRVAATAERAFTAFTEHIARWWQPNLIFQFTPGRTGVLAFEPLGPGGRLVEHYDDGTQFVIGQISVWEPPSRLVVGWRQAGFPPDADTELHVRFEQFDAEPVQTRVTVEHYGWDRIPAENVVRHGFPLSVFALRFAEWWKAQLKRLGESLD</sequence>
<protein>
    <submittedName>
        <fullName evidence="3">ATPase</fullName>
    </submittedName>
</protein>
<evidence type="ECO:0000313" key="4">
    <source>
        <dbReference type="Proteomes" id="UP000550729"/>
    </source>
</evidence>
<comment type="similarity">
    <text evidence="1">Belongs to the AHA1 family.</text>
</comment>
<dbReference type="InterPro" id="IPR013538">
    <property type="entry name" value="ASHA1/2-like_C"/>
</dbReference>
<gene>
    <name evidence="3" type="ORF">HH308_01360</name>
</gene>
<reference evidence="3 4" key="1">
    <citation type="submission" date="2020-04" db="EMBL/GenBank/DDBJ databases">
        <title>Gordonia sp. nov. TBRC 11910.</title>
        <authorList>
            <person name="Suriyachadkun C."/>
        </authorList>
    </citation>
    <scope>NUCLEOTIDE SEQUENCE [LARGE SCALE GENOMIC DNA]</scope>
    <source>
        <strain evidence="3 4">TBRC 11910</strain>
    </source>
</reference>
<dbReference type="Pfam" id="PF08327">
    <property type="entry name" value="AHSA1"/>
    <property type="match status" value="1"/>
</dbReference>
<dbReference type="Gene3D" id="3.30.530.20">
    <property type="match status" value="1"/>
</dbReference>
<feature type="domain" description="Activator of Hsp90 ATPase homologue 1/2-like C-terminal" evidence="2">
    <location>
        <begin position="15"/>
        <end position="156"/>
    </location>
</feature>
<accession>A0A848KNQ5</accession>
<dbReference type="EMBL" id="JABBNB010000001">
    <property type="protein sequence ID" value="NMN99861.1"/>
    <property type="molecule type" value="Genomic_DNA"/>
</dbReference>
<proteinExistence type="inferred from homology"/>
<name>A0A848KNQ5_9ACTN</name>
<evidence type="ECO:0000313" key="3">
    <source>
        <dbReference type="EMBL" id="NMN99861.1"/>
    </source>
</evidence>
<organism evidence="3 4">
    <name type="scientific">Gordonia asplenii</name>
    <dbReference type="NCBI Taxonomy" id="2725283"/>
    <lineage>
        <taxon>Bacteria</taxon>
        <taxon>Bacillati</taxon>
        <taxon>Actinomycetota</taxon>
        <taxon>Actinomycetes</taxon>
        <taxon>Mycobacteriales</taxon>
        <taxon>Gordoniaceae</taxon>
        <taxon>Gordonia</taxon>
    </lineage>
</organism>
<dbReference type="InterPro" id="IPR023393">
    <property type="entry name" value="START-like_dom_sf"/>
</dbReference>
<keyword evidence="4" id="KW-1185">Reference proteome</keyword>
<dbReference type="Proteomes" id="UP000550729">
    <property type="component" value="Unassembled WGS sequence"/>
</dbReference>